<dbReference type="GO" id="GO:0004743">
    <property type="term" value="F:pyruvate kinase activity"/>
    <property type="evidence" value="ECO:0007669"/>
    <property type="project" value="UniProtKB-EC"/>
</dbReference>
<comment type="caution">
    <text evidence="16">The sequence shown here is derived from an EMBL/GenBank/DDBJ whole genome shotgun (WGS) entry which is preliminary data.</text>
</comment>
<keyword evidence="17" id="KW-1185">Reference proteome</keyword>
<dbReference type="PRINTS" id="PR01050">
    <property type="entry name" value="PYRUVTKNASE"/>
</dbReference>
<evidence type="ECO:0000256" key="10">
    <source>
        <dbReference type="ARBA" id="ARBA00022842"/>
    </source>
</evidence>
<name>A0A177BCE7_9BILA</name>
<gene>
    <name evidence="16" type="ORF">A3Q56_00247</name>
</gene>
<evidence type="ECO:0000256" key="12">
    <source>
        <dbReference type="ARBA" id="ARBA00023317"/>
    </source>
</evidence>
<evidence type="ECO:0000256" key="2">
    <source>
        <dbReference type="ARBA" id="ARBA00004997"/>
    </source>
</evidence>
<comment type="catalytic activity">
    <reaction evidence="13">
        <text>pyruvate + ATP = phosphoenolpyruvate + ADP + H(+)</text>
        <dbReference type="Rhea" id="RHEA:18157"/>
        <dbReference type="ChEBI" id="CHEBI:15361"/>
        <dbReference type="ChEBI" id="CHEBI:15378"/>
        <dbReference type="ChEBI" id="CHEBI:30616"/>
        <dbReference type="ChEBI" id="CHEBI:58702"/>
        <dbReference type="ChEBI" id="CHEBI:456216"/>
        <dbReference type="EC" id="2.7.1.40"/>
    </reaction>
</comment>
<dbReference type="NCBIfam" id="NF004978">
    <property type="entry name" value="PRK06354.1"/>
    <property type="match status" value="1"/>
</dbReference>
<comment type="similarity">
    <text evidence="3 13">Belongs to the pyruvate kinase family.</text>
</comment>
<evidence type="ECO:0000256" key="13">
    <source>
        <dbReference type="RuleBase" id="RU000504"/>
    </source>
</evidence>
<evidence type="ECO:0000256" key="1">
    <source>
        <dbReference type="ARBA" id="ARBA00001958"/>
    </source>
</evidence>
<dbReference type="InterPro" id="IPR015793">
    <property type="entry name" value="Pyrv_Knase_brl"/>
</dbReference>
<dbReference type="UniPathway" id="UPA00109">
    <property type="reaction ID" value="UER00188"/>
</dbReference>
<dbReference type="SUPFAM" id="SSF51621">
    <property type="entry name" value="Phosphoenolpyruvate/pyruvate domain"/>
    <property type="match status" value="1"/>
</dbReference>
<dbReference type="InterPro" id="IPR036918">
    <property type="entry name" value="Pyrv_Knase_C_sf"/>
</dbReference>
<dbReference type="PANTHER" id="PTHR11817">
    <property type="entry name" value="PYRUVATE KINASE"/>
    <property type="match status" value="1"/>
</dbReference>
<dbReference type="InterPro" id="IPR011037">
    <property type="entry name" value="Pyrv_Knase-like_insert_dom_sf"/>
</dbReference>
<organism evidence="16 17">
    <name type="scientific">Intoshia linei</name>
    <dbReference type="NCBI Taxonomy" id="1819745"/>
    <lineage>
        <taxon>Eukaryota</taxon>
        <taxon>Metazoa</taxon>
        <taxon>Spiralia</taxon>
        <taxon>Lophotrochozoa</taxon>
        <taxon>Mesozoa</taxon>
        <taxon>Orthonectida</taxon>
        <taxon>Rhopaluridae</taxon>
        <taxon>Intoshia</taxon>
    </lineage>
</organism>
<dbReference type="Pfam" id="PF00224">
    <property type="entry name" value="PK"/>
    <property type="match status" value="1"/>
</dbReference>
<dbReference type="AlphaFoldDB" id="A0A177BCE7"/>
<evidence type="ECO:0000256" key="6">
    <source>
        <dbReference type="ARBA" id="ARBA00022723"/>
    </source>
</evidence>
<dbReference type="InterPro" id="IPR001697">
    <property type="entry name" value="Pyr_Knase"/>
</dbReference>
<accession>A0A177BCE7</accession>
<keyword evidence="11 13" id="KW-0324">Glycolysis</keyword>
<feature type="domain" description="Pyruvate kinase C-terminal" evidence="15">
    <location>
        <begin position="399"/>
        <end position="515"/>
    </location>
</feature>
<dbReference type="Gene3D" id="2.40.33.10">
    <property type="entry name" value="PK beta-barrel domain-like"/>
    <property type="match status" value="1"/>
</dbReference>
<dbReference type="InterPro" id="IPR018209">
    <property type="entry name" value="Pyrv_Knase_AS"/>
</dbReference>
<dbReference type="FunFam" id="2.40.33.10:FF:000023">
    <property type="entry name" value="Pyruvate kinase PKM"/>
    <property type="match status" value="1"/>
</dbReference>
<dbReference type="CDD" id="cd00288">
    <property type="entry name" value="Pyruvate_Kinase"/>
    <property type="match status" value="1"/>
</dbReference>
<evidence type="ECO:0000256" key="8">
    <source>
        <dbReference type="ARBA" id="ARBA00022777"/>
    </source>
</evidence>
<proteinExistence type="inferred from homology"/>
<keyword evidence="6" id="KW-0479">Metal-binding</keyword>
<dbReference type="GO" id="GO:0005524">
    <property type="term" value="F:ATP binding"/>
    <property type="evidence" value="ECO:0007669"/>
    <property type="project" value="UniProtKB-KW"/>
</dbReference>
<evidence type="ECO:0000259" key="14">
    <source>
        <dbReference type="Pfam" id="PF00224"/>
    </source>
</evidence>
<dbReference type="SUPFAM" id="SSF50800">
    <property type="entry name" value="PK beta-barrel domain-like"/>
    <property type="match status" value="1"/>
</dbReference>
<keyword evidence="10 13" id="KW-0460">Magnesium</keyword>
<evidence type="ECO:0000256" key="9">
    <source>
        <dbReference type="ARBA" id="ARBA00022840"/>
    </source>
</evidence>
<dbReference type="FunFam" id="3.20.20.60:FF:000001">
    <property type="entry name" value="Pyruvate kinase"/>
    <property type="match status" value="1"/>
</dbReference>
<dbReference type="InterPro" id="IPR015806">
    <property type="entry name" value="Pyrv_Knase_insert_dom_sf"/>
</dbReference>
<evidence type="ECO:0000256" key="4">
    <source>
        <dbReference type="ARBA" id="ARBA00012142"/>
    </source>
</evidence>
<dbReference type="OrthoDB" id="108365at2759"/>
<dbReference type="EC" id="2.7.1.40" evidence="4 13"/>
<sequence>MFEYEKNQQLSAYANSYLESMCNLQIMSESFESRQTGIVCTIGPVSRDVEKLIQLMKAGMTIARMNFSHGTHDYHRETINNVRVAAARFGRPIAIALDTKGPEIRTGILKGGVNTEVILTANSRVKIHTDNSMMEKCDESNIWLDYKNITKVVNIGDCIYVDDGIMTLRVEKKDNTTLDCTVVGPGSLGSKKGCNLPGVDVDLPAVSKKDIEDLKFGLEMDVDMVFASFIRDKGGVKAIKDILGEKGQHIMIIPKIENQQGIKNFDDILDVSDGIMVARGDLGIEIPIYKVFMAQKMMISKCMLKRKPSICATQMLESMVSKPRPTRAECSDVANAVLDGADCVMLSGETAKGIYPAETVEIMSKICCEAETASYYRRFKEELTSLHLKSGPVSPAIAAAVSCVNAADSIDAKLIIVMTTSGQSATFISSLRPRCSIIAVTRNARTARQLLLYKGILPLHYQNERANEWLNDVDGRVVWSMKWAIDNKLSKKGDYVIIVTGWKKGSGATNTCRIVQVPQDFSTFHLVSQ</sequence>
<reference evidence="16 17" key="1">
    <citation type="submission" date="2016-04" db="EMBL/GenBank/DDBJ databases">
        <title>The genome of Intoshia linei affirms orthonectids as highly simplified spiralians.</title>
        <authorList>
            <person name="Mikhailov K.V."/>
            <person name="Slusarev G.S."/>
            <person name="Nikitin M.A."/>
            <person name="Logacheva M.D."/>
            <person name="Penin A."/>
            <person name="Aleoshin V."/>
            <person name="Panchin Y.V."/>
        </authorList>
    </citation>
    <scope>NUCLEOTIDE SEQUENCE [LARGE SCALE GENOMIC DNA]</scope>
    <source>
        <strain evidence="16">Intl2013</strain>
        <tissue evidence="16">Whole animal</tissue>
    </source>
</reference>
<keyword evidence="7" id="KW-0547">Nucleotide-binding</keyword>
<dbReference type="Gene3D" id="3.40.1380.20">
    <property type="entry name" value="Pyruvate kinase, C-terminal domain"/>
    <property type="match status" value="1"/>
</dbReference>
<evidence type="ECO:0000313" key="17">
    <source>
        <dbReference type="Proteomes" id="UP000078046"/>
    </source>
</evidence>
<dbReference type="Proteomes" id="UP000078046">
    <property type="component" value="Unassembled WGS sequence"/>
</dbReference>
<dbReference type="SUPFAM" id="SSF52935">
    <property type="entry name" value="PK C-terminal domain-like"/>
    <property type="match status" value="1"/>
</dbReference>
<comment type="cofactor">
    <cofactor evidence="1">
        <name>K(+)</name>
        <dbReference type="ChEBI" id="CHEBI:29103"/>
    </cofactor>
</comment>
<evidence type="ECO:0000256" key="5">
    <source>
        <dbReference type="ARBA" id="ARBA00022679"/>
    </source>
</evidence>
<evidence type="ECO:0000256" key="3">
    <source>
        <dbReference type="ARBA" id="ARBA00008663"/>
    </source>
</evidence>
<dbReference type="EMBL" id="LWCA01000011">
    <property type="protein sequence ID" value="OAF71989.1"/>
    <property type="molecule type" value="Genomic_DNA"/>
</dbReference>
<dbReference type="GO" id="GO:0000287">
    <property type="term" value="F:magnesium ion binding"/>
    <property type="evidence" value="ECO:0007669"/>
    <property type="project" value="InterPro"/>
</dbReference>
<keyword evidence="5 13" id="KW-0808">Transferase</keyword>
<dbReference type="Gene3D" id="3.20.20.60">
    <property type="entry name" value="Phosphoenolpyruvate-binding domains"/>
    <property type="match status" value="1"/>
</dbReference>
<dbReference type="InterPro" id="IPR040442">
    <property type="entry name" value="Pyrv_kinase-like_dom_sf"/>
</dbReference>
<evidence type="ECO:0000256" key="11">
    <source>
        <dbReference type="ARBA" id="ARBA00023152"/>
    </source>
</evidence>
<dbReference type="NCBIfam" id="TIGR01064">
    <property type="entry name" value="pyruv_kin"/>
    <property type="match status" value="1"/>
</dbReference>
<comment type="pathway">
    <text evidence="2 13">Carbohydrate degradation; glycolysis; pyruvate from D-glyceraldehyde 3-phosphate: step 5/5.</text>
</comment>
<dbReference type="GO" id="GO:0030955">
    <property type="term" value="F:potassium ion binding"/>
    <property type="evidence" value="ECO:0007669"/>
    <property type="project" value="InterPro"/>
</dbReference>
<dbReference type="PROSITE" id="PS00110">
    <property type="entry name" value="PYRUVATE_KINASE"/>
    <property type="match status" value="1"/>
</dbReference>
<evidence type="ECO:0000259" key="15">
    <source>
        <dbReference type="Pfam" id="PF02887"/>
    </source>
</evidence>
<keyword evidence="9" id="KW-0067">ATP-binding</keyword>
<protein>
    <recommendedName>
        <fullName evidence="4 13">Pyruvate kinase</fullName>
        <ecNumber evidence="4 13">2.7.1.40</ecNumber>
    </recommendedName>
</protein>
<evidence type="ECO:0000313" key="16">
    <source>
        <dbReference type="EMBL" id="OAF71989.1"/>
    </source>
</evidence>
<dbReference type="InterPro" id="IPR015795">
    <property type="entry name" value="Pyrv_Knase_C"/>
</dbReference>
<evidence type="ECO:0000256" key="7">
    <source>
        <dbReference type="ARBA" id="ARBA00022741"/>
    </source>
</evidence>
<keyword evidence="8 13" id="KW-0418">Kinase</keyword>
<dbReference type="NCBIfam" id="NF004491">
    <property type="entry name" value="PRK05826.1"/>
    <property type="match status" value="1"/>
</dbReference>
<dbReference type="Pfam" id="PF02887">
    <property type="entry name" value="PK_C"/>
    <property type="match status" value="1"/>
</dbReference>
<keyword evidence="12" id="KW-0670">Pyruvate</keyword>
<dbReference type="GO" id="GO:0016301">
    <property type="term" value="F:kinase activity"/>
    <property type="evidence" value="ECO:0007669"/>
    <property type="project" value="UniProtKB-KW"/>
</dbReference>
<dbReference type="InterPro" id="IPR015813">
    <property type="entry name" value="Pyrv/PenolPyrv_kinase-like_dom"/>
</dbReference>
<feature type="domain" description="Pyruvate kinase barrel" evidence="14">
    <location>
        <begin position="34"/>
        <end position="360"/>
    </location>
</feature>